<proteinExistence type="predicted"/>
<dbReference type="AlphaFoldDB" id="A0A8H6IW78"/>
<gene>
    <name evidence="1" type="ORF">CSOJ01_11901</name>
</gene>
<name>A0A8H6IW78_9PEZI</name>
<keyword evidence="2" id="KW-1185">Reference proteome</keyword>
<dbReference type="EMBL" id="WIGN01000289">
    <property type="protein sequence ID" value="KAF6801251.1"/>
    <property type="molecule type" value="Genomic_DNA"/>
</dbReference>
<evidence type="ECO:0008006" key="3">
    <source>
        <dbReference type="Google" id="ProtNLM"/>
    </source>
</evidence>
<organism evidence="1 2">
    <name type="scientific">Colletotrichum sojae</name>
    <dbReference type="NCBI Taxonomy" id="2175907"/>
    <lineage>
        <taxon>Eukaryota</taxon>
        <taxon>Fungi</taxon>
        <taxon>Dikarya</taxon>
        <taxon>Ascomycota</taxon>
        <taxon>Pezizomycotina</taxon>
        <taxon>Sordariomycetes</taxon>
        <taxon>Hypocreomycetidae</taxon>
        <taxon>Glomerellales</taxon>
        <taxon>Glomerellaceae</taxon>
        <taxon>Colletotrichum</taxon>
        <taxon>Colletotrichum orchidearum species complex</taxon>
    </lineage>
</organism>
<reference evidence="1 2" key="1">
    <citation type="journal article" date="2020" name="Phytopathology">
        <title>Genome Sequence Resources of Colletotrichum truncatum, C. plurivorum, C. musicola, and C. sojae: Four Species Pathogenic to Soybean (Glycine max).</title>
        <authorList>
            <person name="Rogerio F."/>
            <person name="Boufleur T.R."/>
            <person name="Ciampi-Guillardi M."/>
            <person name="Sukno S.A."/>
            <person name="Thon M.R."/>
            <person name="Massola Junior N.S."/>
            <person name="Baroncelli R."/>
        </authorList>
    </citation>
    <scope>NUCLEOTIDE SEQUENCE [LARGE SCALE GENOMIC DNA]</scope>
    <source>
        <strain evidence="1 2">LFN0009</strain>
    </source>
</reference>
<evidence type="ECO:0000313" key="2">
    <source>
        <dbReference type="Proteomes" id="UP000652219"/>
    </source>
</evidence>
<evidence type="ECO:0000313" key="1">
    <source>
        <dbReference type="EMBL" id="KAF6801251.1"/>
    </source>
</evidence>
<sequence length="139" mass="15667">MAEIFGTFASAAALAELCIKSILKVKKLWDEVKGVPEEIDRLVEYIQQLQPFLQRMEATINRQQHAASEPASQPAVQAYINVARGLESLAGNLQQQINTAKKGKRTLMKLKSTFEKDMIQSYRARLQTLSYPLGHSFFP</sequence>
<accession>A0A8H6IW78</accession>
<comment type="caution">
    <text evidence="1">The sequence shown here is derived from an EMBL/GenBank/DDBJ whole genome shotgun (WGS) entry which is preliminary data.</text>
</comment>
<protein>
    <recommendedName>
        <fullName evidence="3">NACHT-NTPase and P-loop NTPases N-terminal domain-containing protein</fullName>
    </recommendedName>
</protein>
<dbReference type="Proteomes" id="UP000652219">
    <property type="component" value="Unassembled WGS sequence"/>
</dbReference>